<dbReference type="Proteomes" id="UP000826725">
    <property type="component" value="Chromosome"/>
</dbReference>
<organism evidence="2 3">
    <name type="scientific">Desulfomarina profundi</name>
    <dbReference type="NCBI Taxonomy" id="2772557"/>
    <lineage>
        <taxon>Bacteria</taxon>
        <taxon>Pseudomonadati</taxon>
        <taxon>Thermodesulfobacteriota</taxon>
        <taxon>Desulfobulbia</taxon>
        <taxon>Desulfobulbales</taxon>
        <taxon>Desulfobulbaceae</taxon>
        <taxon>Desulfomarina</taxon>
    </lineage>
</organism>
<dbReference type="KEGG" id="dbk:DGMP_06180"/>
<feature type="region of interest" description="Disordered" evidence="1">
    <location>
        <begin position="57"/>
        <end position="77"/>
    </location>
</feature>
<protein>
    <submittedName>
        <fullName evidence="2">Uncharacterized protein</fullName>
    </submittedName>
</protein>
<dbReference type="EMBL" id="AP024086">
    <property type="protein sequence ID" value="BCL59925.1"/>
    <property type="molecule type" value="Genomic_DNA"/>
</dbReference>
<reference evidence="2" key="1">
    <citation type="submission" date="2020-09" db="EMBL/GenBank/DDBJ databases">
        <title>Desulfogranum mesoprofundum gen. nov., sp. nov., a novel mesophilic, sulfate-reducing chemolithoautotroph isolated from a deep-sea hydrothermal vent chimney in the Suiyo Seamount.</title>
        <authorList>
            <person name="Hashimoto Y."/>
            <person name="Nakagawa S."/>
        </authorList>
    </citation>
    <scope>NUCLEOTIDE SEQUENCE</scope>
    <source>
        <strain evidence="2">KT2</strain>
    </source>
</reference>
<sequence length="77" mass="9046">MDKDAVADHMRIGQYHIAINYEAGSMGRELADMLPRLLEIWRISYRLNFNNNFCRGSGISLGRKEKTQNKNREKKQF</sequence>
<gene>
    <name evidence="2" type="ORF">DGMP_06180</name>
</gene>
<dbReference type="AlphaFoldDB" id="A0A8D5FLL9"/>
<keyword evidence="3" id="KW-1185">Reference proteome</keyword>
<evidence type="ECO:0000256" key="1">
    <source>
        <dbReference type="SAM" id="MobiDB-lite"/>
    </source>
</evidence>
<feature type="compositionally biased region" description="Basic and acidic residues" evidence="1">
    <location>
        <begin position="62"/>
        <end position="77"/>
    </location>
</feature>
<proteinExistence type="predicted"/>
<accession>A0A8D5FLL9</accession>
<name>A0A8D5FLL9_9BACT</name>
<evidence type="ECO:0000313" key="3">
    <source>
        <dbReference type="Proteomes" id="UP000826725"/>
    </source>
</evidence>
<evidence type="ECO:0000313" key="2">
    <source>
        <dbReference type="EMBL" id="BCL59925.1"/>
    </source>
</evidence>